<dbReference type="Proteomes" id="UP000515160">
    <property type="component" value="Chromosome X"/>
</dbReference>
<dbReference type="OrthoDB" id="7862722at2759"/>
<name>A0A6P8XBM3_DROAB</name>
<dbReference type="GeneID" id="117570955"/>
<evidence type="ECO:0000313" key="2">
    <source>
        <dbReference type="RefSeq" id="XP_034108785.1"/>
    </source>
</evidence>
<accession>A0A6P8XBM3</accession>
<keyword evidence="1" id="KW-1185">Reference proteome</keyword>
<protein>
    <submittedName>
        <fullName evidence="2">Uncharacterized protein LOC117570955</fullName>
    </submittedName>
</protein>
<reference evidence="2" key="1">
    <citation type="submission" date="2025-08" db="UniProtKB">
        <authorList>
            <consortium name="RefSeq"/>
        </authorList>
    </citation>
    <scope>IDENTIFICATION</scope>
    <source>
        <strain evidence="2">15112-1751.03</strain>
        <tissue evidence="2">Whole Adult</tissue>
    </source>
</reference>
<organism evidence="1 2">
    <name type="scientific">Drosophila albomicans</name>
    <name type="common">Fruit fly</name>
    <dbReference type="NCBI Taxonomy" id="7291"/>
    <lineage>
        <taxon>Eukaryota</taxon>
        <taxon>Metazoa</taxon>
        <taxon>Ecdysozoa</taxon>
        <taxon>Arthropoda</taxon>
        <taxon>Hexapoda</taxon>
        <taxon>Insecta</taxon>
        <taxon>Pterygota</taxon>
        <taxon>Neoptera</taxon>
        <taxon>Endopterygota</taxon>
        <taxon>Diptera</taxon>
        <taxon>Brachycera</taxon>
        <taxon>Muscomorpha</taxon>
        <taxon>Ephydroidea</taxon>
        <taxon>Drosophilidae</taxon>
        <taxon>Drosophila</taxon>
    </lineage>
</organism>
<sequence length="125" mass="13337">MSGTRSRINIYVPTVNRFPELRVNGGGGFRGHDAVTATAEGLPSLAGAKTQTTTTKEATMMMMAGDEAAAAAALGEELGVVGGSGRSLYVIDSQGRRLEHVRYQGDDYRYALRAAINAMPTNWKE</sequence>
<gene>
    <name evidence="2" type="primary">LOC117570955</name>
</gene>
<dbReference type="AlphaFoldDB" id="A0A6P8XBM3"/>
<proteinExistence type="predicted"/>
<dbReference type="RefSeq" id="XP_034108785.1">
    <property type="nucleotide sequence ID" value="XM_034252894.2"/>
</dbReference>
<evidence type="ECO:0000313" key="1">
    <source>
        <dbReference type="Proteomes" id="UP000515160"/>
    </source>
</evidence>